<proteinExistence type="predicted"/>
<dbReference type="EMBL" id="LHUR01000024">
    <property type="protein sequence ID" value="KOA19362.1"/>
    <property type="molecule type" value="Genomic_DNA"/>
</dbReference>
<keyword evidence="2" id="KW-1185">Reference proteome</keyword>
<sequence>MENASTVFKAQVVGKGKVIYCNDDTRRMYFEMYAFKDYALLNEERAEILEGIRQRGSVYGE</sequence>
<protein>
    <submittedName>
        <fullName evidence="1">Uncharacterized protein</fullName>
    </submittedName>
</protein>
<name>A0A0L6Z8R3_9CLOT</name>
<comment type="caution">
    <text evidence="1">The sequence shown here is derived from an EMBL/GenBank/DDBJ whole genome shotgun (WGS) entry which is preliminary data.</text>
</comment>
<evidence type="ECO:0000313" key="2">
    <source>
        <dbReference type="Proteomes" id="UP000037043"/>
    </source>
</evidence>
<accession>A0A0L6Z8R3</accession>
<reference evidence="2" key="1">
    <citation type="submission" date="2015-08" db="EMBL/GenBank/DDBJ databases">
        <title>Genome sequence of the strict anaerobe Clostridium homopropionicum LuHBu1 (DSM 5847T).</title>
        <authorList>
            <person name="Poehlein A."/>
            <person name="Beck M."/>
            <person name="Schiel-Bengelsdorf B."/>
            <person name="Bengelsdorf F.R."/>
            <person name="Daniel R."/>
            <person name="Duerre P."/>
        </authorList>
    </citation>
    <scope>NUCLEOTIDE SEQUENCE [LARGE SCALE GENOMIC DNA]</scope>
    <source>
        <strain evidence="2">DSM 5847</strain>
    </source>
</reference>
<organism evidence="1 2">
    <name type="scientific">Clostridium homopropionicum DSM 5847</name>
    <dbReference type="NCBI Taxonomy" id="1121318"/>
    <lineage>
        <taxon>Bacteria</taxon>
        <taxon>Bacillati</taxon>
        <taxon>Bacillota</taxon>
        <taxon>Clostridia</taxon>
        <taxon>Eubacteriales</taxon>
        <taxon>Clostridiaceae</taxon>
        <taxon>Clostridium</taxon>
    </lineage>
</organism>
<evidence type="ECO:0000313" key="1">
    <source>
        <dbReference type="EMBL" id="KOA19362.1"/>
    </source>
</evidence>
<dbReference type="AlphaFoldDB" id="A0A0L6Z8R3"/>
<dbReference type="STRING" id="36844.SAMN04488501_1132"/>
<dbReference type="Proteomes" id="UP000037043">
    <property type="component" value="Unassembled WGS sequence"/>
</dbReference>
<dbReference type="PATRIC" id="fig|1121318.3.peg.2160"/>
<gene>
    <name evidence="1" type="ORF">CLHOM_21530</name>
</gene>